<dbReference type="GO" id="GO:0031119">
    <property type="term" value="P:tRNA pseudouridine synthesis"/>
    <property type="evidence" value="ECO:0007669"/>
    <property type="project" value="TreeGrafter"/>
</dbReference>
<dbReference type="NCBIfam" id="TIGR00071">
    <property type="entry name" value="hisT_truA"/>
    <property type="match status" value="1"/>
</dbReference>
<organism evidence="5">
    <name type="scientific">marine sediment metagenome</name>
    <dbReference type="NCBI Taxonomy" id="412755"/>
    <lineage>
        <taxon>unclassified sequences</taxon>
        <taxon>metagenomes</taxon>
        <taxon>ecological metagenomes</taxon>
    </lineage>
</organism>
<dbReference type="GO" id="GO:0009982">
    <property type="term" value="F:pseudouridine synthase activity"/>
    <property type="evidence" value="ECO:0007669"/>
    <property type="project" value="InterPro"/>
</dbReference>
<evidence type="ECO:0000313" key="5">
    <source>
        <dbReference type="EMBL" id="GAG15718.1"/>
    </source>
</evidence>
<evidence type="ECO:0000259" key="4">
    <source>
        <dbReference type="Pfam" id="PF01416"/>
    </source>
</evidence>
<comment type="caution">
    <text evidence="5">The sequence shown here is derived from an EMBL/GenBank/DDBJ whole genome shotgun (WGS) entry which is preliminary data.</text>
</comment>
<dbReference type="InterPro" id="IPR020103">
    <property type="entry name" value="PsdUridine_synth_cat_dom_sf"/>
</dbReference>
<dbReference type="Gene3D" id="3.30.70.660">
    <property type="entry name" value="Pseudouridine synthase I, catalytic domain, C-terminal subdomain"/>
    <property type="match status" value="1"/>
</dbReference>
<dbReference type="CDD" id="cd02570">
    <property type="entry name" value="PseudoU_synth_EcTruA"/>
    <property type="match status" value="1"/>
</dbReference>
<feature type="non-terminal residue" evidence="5">
    <location>
        <position position="1"/>
    </location>
</feature>
<dbReference type="InterPro" id="IPR020094">
    <property type="entry name" value="TruA/RsuA/RluB/E/F_N"/>
</dbReference>
<dbReference type="PANTHER" id="PTHR11142">
    <property type="entry name" value="PSEUDOURIDYLATE SYNTHASE"/>
    <property type="match status" value="1"/>
</dbReference>
<dbReference type="InterPro" id="IPR001406">
    <property type="entry name" value="PsdUridine_synth_TruA"/>
</dbReference>
<name>X0VTD1_9ZZZZ</name>
<protein>
    <recommendedName>
        <fullName evidence="4">Pseudouridine synthase I TruA alpha/beta domain-containing protein</fullName>
    </recommendedName>
</protein>
<evidence type="ECO:0000256" key="2">
    <source>
        <dbReference type="ARBA" id="ARBA00022694"/>
    </source>
</evidence>
<dbReference type="PANTHER" id="PTHR11142:SF0">
    <property type="entry name" value="TRNA PSEUDOURIDINE SYNTHASE-LIKE 1"/>
    <property type="match status" value="1"/>
</dbReference>
<dbReference type="GO" id="GO:0003723">
    <property type="term" value="F:RNA binding"/>
    <property type="evidence" value="ECO:0007669"/>
    <property type="project" value="InterPro"/>
</dbReference>
<reference evidence="5" key="1">
    <citation type="journal article" date="2014" name="Front. Microbiol.">
        <title>High frequency of phylogenetically diverse reductive dehalogenase-homologous genes in deep subseafloor sedimentary metagenomes.</title>
        <authorList>
            <person name="Kawai M."/>
            <person name="Futagami T."/>
            <person name="Toyoda A."/>
            <person name="Takaki Y."/>
            <person name="Nishi S."/>
            <person name="Hori S."/>
            <person name="Arai W."/>
            <person name="Tsubouchi T."/>
            <person name="Morono Y."/>
            <person name="Uchiyama I."/>
            <person name="Ito T."/>
            <person name="Fujiyama A."/>
            <person name="Inagaki F."/>
            <person name="Takami H."/>
        </authorList>
    </citation>
    <scope>NUCLEOTIDE SEQUENCE</scope>
    <source>
        <strain evidence="5">Expedition CK06-06</strain>
    </source>
</reference>
<accession>X0VTD1</accession>
<feature type="domain" description="Pseudouridine synthase I TruA alpha/beta" evidence="4">
    <location>
        <begin position="101"/>
        <end position="207"/>
    </location>
</feature>
<sequence length="207" mass="22444">AAGRTDAGVHAVAQVAHFKTESDIPSVGIMKGVNSLLPDDIAIVAAEDVSLDFHSRKDAKSKRYLYRILLCDQRMPLFAERVWHLNGGLDLAAMKDASGCLIGINDYESFRAAGCSSGHAIREITSIEFSSSKEDWQTGGQGELIEITFEGTGFVRHMIRNIVGTLIEVGRGKIDANEVSRILDEKNRQVAGICAPACGLYLVAVCY</sequence>
<dbReference type="Gene3D" id="3.30.70.580">
    <property type="entry name" value="Pseudouridine synthase I, catalytic domain, N-terminal subdomain"/>
    <property type="match status" value="1"/>
</dbReference>
<dbReference type="Pfam" id="PF01416">
    <property type="entry name" value="PseudoU_synth_1"/>
    <property type="match status" value="1"/>
</dbReference>
<gene>
    <name evidence="5" type="ORF">S01H1_57926</name>
</gene>
<proteinExistence type="inferred from homology"/>
<dbReference type="SUPFAM" id="SSF55120">
    <property type="entry name" value="Pseudouridine synthase"/>
    <property type="match status" value="1"/>
</dbReference>
<dbReference type="EMBL" id="BARS01037808">
    <property type="protein sequence ID" value="GAG15718.1"/>
    <property type="molecule type" value="Genomic_DNA"/>
</dbReference>
<evidence type="ECO:0000256" key="1">
    <source>
        <dbReference type="ARBA" id="ARBA00009375"/>
    </source>
</evidence>
<dbReference type="InterPro" id="IPR020097">
    <property type="entry name" value="PsdUridine_synth_TruA_a/b_dom"/>
</dbReference>
<dbReference type="AlphaFoldDB" id="X0VTD1"/>
<keyword evidence="3" id="KW-0413">Isomerase</keyword>
<comment type="similarity">
    <text evidence="1">Belongs to the tRNA pseudouridine synthase TruA family.</text>
</comment>
<dbReference type="InterPro" id="IPR020095">
    <property type="entry name" value="PsdUridine_synth_TruA_C"/>
</dbReference>
<evidence type="ECO:0000256" key="3">
    <source>
        <dbReference type="ARBA" id="ARBA00023235"/>
    </source>
</evidence>
<keyword evidence="2" id="KW-0819">tRNA processing</keyword>